<dbReference type="Gene3D" id="3.40.50.720">
    <property type="entry name" value="NAD(P)-binding Rossmann-like Domain"/>
    <property type="match status" value="1"/>
</dbReference>
<dbReference type="CDD" id="cd05271">
    <property type="entry name" value="NDUFA9_like_SDR_a"/>
    <property type="match status" value="1"/>
</dbReference>
<evidence type="ECO:0000259" key="1">
    <source>
        <dbReference type="Pfam" id="PF01370"/>
    </source>
</evidence>
<dbReference type="Proteomes" id="UP000192491">
    <property type="component" value="Unassembled WGS sequence"/>
</dbReference>
<comment type="caution">
    <text evidence="2">The sequence shown here is derived from an EMBL/GenBank/DDBJ whole genome shotgun (WGS) entry which is preliminary data.</text>
</comment>
<evidence type="ECO:0000313" key="3">
    <source>
        <dbReference type="Proteomes" id="UP000192491"/>
    </source>
</evidence>
<dbReference type="PANTHER" id="PTHR12126:SF11">
    <property type="entry name" value="NADH DEHYDROGENASE [UBIQUINONE] 1 ALPHA SUBCOMPLEX SUBUNIT 9, MITOCHONDRIAL"/>
    <property type="match status" value="1"/>
</dbReference>
<dbReference type="EMBL" id="MTEJ01000805">
    <property type="protein sequence ID" value="OQW97466.1"/>
    <property type="molecule type" value="Genomic_DNA"/>
</dbReference>
<sequence length="280" mass="30016">MKILLTGASGFIGGHILRALQAAGHEVVPITRRHGVDFTQMLTPEAWLPYLKGVDAVINSVGIIAETRGQTFAALHYHAPAALFRACVMTGVLRVVQISALGADANAFTPYQLSKQAADEVLRKLPLEWFVLRPSLVYGTGGASMALFQRMANLPVIPLIGAGTQRIQPVHVSDVVATVLHCLSVASSSRRTVDVVGAAPLTFVAWLQTLRQASGKPPALTVRIPLSLIMASAQVMRFLIPLLHPDNVRMLQHGNTADVQPLAAFLGRMPLSVEKGLCCI</sequence>
<dbReference type="SUPFAM" id="SSF51735">
    <property type="entry name" value="NAD(P)-binding Rossmann-fold domains"/>
    <property type="match status" value="1"/>
</dbReference>
<protein>
    <submittedName>
        <fullName evidence="2">Epimerase</fullName>
    </submittedName>
</protein>
<reference evidence="2 3" key="1">
    <citation type="submission" date="2017-01" db="EMBL/GenBank/DDBJ databases">
        <title>Novel large sulfur bacteria in the metagenomes of groundwater-fed chemosynthetic microbial mats in the Lake Huron basin.</title>
        <authorList>
            <person name="Sharrar A.M."/>
            <person name="Flood B.E."/>
            <person name="Bailey J.V."/>
            <person name="Jones D.S."/>
            <person name="Biddanda B."/>
            <person name="Ruberg S.A."/>
            <person name="Marcus D.N."/>
            <person name="Dick G.J."/>
        </authorList>
    </citation>
    <scope>NUCLEOTIDE SEQUENCE [LARGE SCALE GENOMIC DNA]</scope>
    <source>
        <strain evidence="2">A8</strain>
    </source>
</reference>
<gene>
    <name evidence="2" type="ORF">BWK73_54360</name>
</gene>
<dbReference type="InterPro" id="IPR036291">
    <property type="entry name" value="NAD(P)-bd_dom_sf"/>
</dbReference>
<name>A0A1Y1Q6M7_9GAMM</name>
<dbReference type="Pfam" id="PF01370">
    <property type="entry name" value="Epimerase"/>
    <property type="match status" value="1"/>
</dbReference>
<accession>A0A1Y1Q6M7</accession>
<proteinExistence type="predicted"/>
<organism evidence="2 3">
    <name type="scientific">Thiothrix lacustris</name>
    <dbReference type="NCBI Taxonomy" id="525917"/>
    <lineage>
        <taxon>Bacteria</taxon>
        <taxon>Pseudomonadati</taxon>
        <taxon>Pseudomonadota</taxon>
        <taxon>Gammaproteobacteria</taxon>
        <taxon>Thiotrichales</taxon>
        <taxon>Thiotrichaceae</taxon>
        <taxon>Thiothrix</taxon>
    </lineage>
</organism>
<dbReference type="InterPro" id="IPR051207">
    <property type="entry name" value="ComplexI_NDUFA9_subunit"/>
</dbReference>
<feature type="domain" description="NAD-dependent epimerase/dehydratase" evidence="1">
    <location>
        <begin position="3"/>
        <end position="185"/>
    </location>
</feature>
<evidence type="ECO:0000313" key="2">
    <source>
        <dbReference type="EMBL" id="OQW97466.1"/>
    </source>
</evidence>
<dbReference type="AlphaFoldDB" id="A0A1Y1Q6M7"/>
<dbReference type="GO" id="GO:0044877">
    <property type="term" value="F:protein-containing complex binding"/>
    <property type="evidence" value="ECO:0007669"/>
    <property type="project" value="TreeGrafter"/>
</dbReference>
<dbReference type="InterPro" id="IPR001509">
    <property type="entry name" value="Epimerase_deHydtase"/>
</dbReference>
<dbReference type="PANTHER" id="PTHR12126">
    <property type="entry name" value="NADH-UBIQUINONE OXIDOREDUCTASE 39 KDA SUBUNIT-RELATED"/>
    <property type="match status" value="1"/>
</dbReference>